<dbReference type="InterPro" id="IPR012902">
    <property type="entry name" value="N_methyl_site"/>
</dbReference>
<keyword evidence="3" id="KW-1003">Cell membrane</keyword>
<protein>
    <recommendedName>
        <fullName evidence="2">Type II secretion system protein H</fullName>
    </recommendedName>
    <alternativeName>
        <fullName evidence="10">General secretion pathway protein H</fullName>
    </alternativeName>
</protein>
<dbReference type="Gene3D" id="3.55.40.10">
    <property type="entry name" value="minor pseudopilin epsh domain"/>
    <property type="match status" value="1"/>
</dbReference>
<dbReference type="Pfam" id="PF12019">
    <property type="entry name" value="GspH"/>
    <property type="match status" value="1"/>
</dbReference>
<evidence type="ECO:0000313" key="14">
    <source>
        <dbReference type="EMBL" id="WDE06575.1"/>
    </source>
</evidence>
<evidence type="ECO:0000256" key="3">
    <source>
        <dbReference type="ARBA" id="ARBA00022475"/>
    </source>
</evidence>
<feature type="transmembrane region" description="Helical" evidence="12">
    <location>
        <begin position="12"/>
        <end position="31"/>
    </location>
</feature>
<organism evidence="14 15">
    <name type="scientific">Thalassomonas viridans</name>
    <dbReference type="NCBI Taxonomy" id="137584"/>
    <lineage>
        <taxon>Bacteria</taxon>
        <taxon>Pseudomonadati</taxon>
        <taxon>Pseudomonadota</taxon>
        <taxon>Gammaproteobacteria</taxon>
        <taxon>Alteromonadales</taxon>
        <taxon>Colwelliaceae</taxon>
        <taxon>Thalassomonas</taxon>
    </lineage>
</organism>
<name>A0AAE9Z5T7_9GAMM</name>
<evidence type="ECO:0000259" key="13">
    <source>
        <dbReference type="Pfam" id="PF12019"/>
    </source>
</evidence>
<reference evidence="14 15" key="1">
    <citation type="journal article" date="2015" name="Genome Announc.">
        <title>Draft Genome Sequences of Marine Isolates of Thalassomonas viridans and Thalassomonas actiniarum.</title>
        <authorList>
            <person name="Olonade I."/>
            <person name="van Zyl L.J."/>
            <person name="Trindade M."/>
        </authorList>
    </citation>
    <scope>NUCLEOTIDE SEQUENCE [LARGE SCALE GENOMIC DNA]</scope>
    <source>
        <strain evidence="14 15">XOM25</strain>
    </source>
</reference>
<evidence type="ECO:0000256" key="6">
    <source>
        <dbReference type="ARBA" id="ARBA00022692"/>
    </source>
</evidence>
<feature type="region of interest" description="Disordered" evidence="11">
    <location>
        <begin position="165"/>
        <end position="184"/>
    </location>
</feature>
<dbReference type="InterPro" id="IPR022346">
    <property type="entry name" value="T2SS_GspH"/>
</dbReference>
<dbReference type="GO" id="GO:0015627">
    <property type="term" value="C:type II protein secretion system complex"/>
    <property type="evidence" value="ECO:0007669"/>
    <property type="project" value="InterPro"/>
</dbReference>
<accession>A0AAE9Z5T7</accession>
<evidence type="ECO:0000256" key="5">
    <source>
        <dbReference type="ARBA" id="ARBA00022519"/>
    </source>
</evidence>
<evidence type="ECO:0000256" key="2">
    <source>
        <dbReference type="ARBA" id="ARBA00021549"/>
    </source>
</evidence>
<dbReference type="AlphaFoldDB" id="A0AAE9Z5T7"/>
<keyword evidence="6 12" id="KW-0812">Transmembrane</keyword>
<reference evidence="14 15" key="2">
    <citation type="journal article" date="2022" name="Mar. Drugs">
        <title>Bioassay-Guided Fractionation Leads to the Detection of Cholic Acid Generated by the Rare Thalassomonas sp.</title>
        <authorList>
            <person name="Pheiffer F."/>
            <person name="Schneider Y.K."/>
            <person name="Hansen E.H."/>
            <person name="Andersen J.H."/>
            <person name="Isaksson J."/>
            <person name="Busche T."/>
            <person name="R C."/>
            <person name="Kalinowski J."/>
            <person name="Zyl L.V."/>
            <person name="Trindade M."/>
        </authorList>
    </citation>
    <scope>NUCLEOTIDE SEQUENCE [LARGE SCALE GENOMIC DNA]</scope>
    <source>
        <strain evidence="14 15">XOM25</strain>
    </source>
</reference>
<dbReference type="Proteomes" id="UP000032352">
    <property type="component" value="Chromosome"/>
</dbReference>
<evidence type="ECO:0000256" key="4">
    <source>
        <dbReference type="ARBA" id="ARBA00022481"/>
    </source>
</evidence>
<dbReference type="InterPro" id="IPR045584">
    <property type="entry name" value="Pilin-like"/>
</dbReference>
<dbReference type="SUPFAM" id="SSF54523">
    <property type="entry name" value="Pili subunits"/>
    <property type="match status" value="1"/>
</dbReference>
<keyword evidence="4" id="KW-0488">Methylation</keyword>
<gene>
    <name evidence="14" type="ORF">SG34_006570</name>
</gene>
<comment type="subcellular location">
    <subcellularLocation>
        <location evidence="1">Cell inner membrane</location>
        <topology evidence="1">Single-pass membrane protein</topology>
    </subcellularLocation>
</comment>
<comment type="similarity">
    <text evidence="9">Belongs to the GSP H family.</text>
</comment>
<evidence type="ECO:0000256" key="8">
    <source>
        <dbReference type="ARBA" id="ARBA00023136"/>
    </source>
</evidence>
<keyword evidence="5" id="KW-0997">Cell inner membrane</keyword>
<proteinExistence type="inferred from homology"/>
<dbReference type="GO" id="GO:0015628">
    <property type="term" value="P:protein secretion by the type II secretion system"/>
    <property type="evidence" value="ECO:0007669"/>
    <property type="project" value="InterPro"/>
</dbReference>
<feature type="domain" description="General secretion pathway GspH" evidence="13">
    <location>
        <begin position="43"/>
        <end position="159"/>
    </location>
</feature>
<dbReference type="KEGG" id="tvd:SG34_006570"/>
<evidence type="ECO:0000256" key="9">
    <source>
        <dbReference type="ARBA" id="ARBA00025772"/>
    </source>
</evidence>
<evidence type="ECO:0000256" key="7">
    <source>
        <dbReference type="ARBA" id="ARBA00022989"/>
    </source>
</evidence>
<dbReference type="GO" id="GO:0005886">
    <property type="term" value="C:plasma membrane"/>
    <property type="evidence" value="ECO:0007669"/>
    <property type="project" value="UniProtKB-SubCell"/>
</dbReference>
<dbReference type="Pfam" id="PF07963">
    <property type="entry name" value="N_methyl"/>
    <property type="match status" value="1"/>
</dbReference>
<evidence type="ECO:0000313" key="15">
    <source>
        <dbReference type="Proteomes" id="UP000032352"/>
    </source>
</evidence>
<sequence length="184" mass="19739">MHKQSGITLFELMFTVAILGILTAIALPNFGSFTAQLRVDSEISELHRLLLVARNNAINLGQNVTVCPLDSSASCDGDWQGQVSVFTDSNNNGKYEASLNEQLIKVKSAVSSGDLLQYSRDSLTYTPAGRTTGLVTGTFDYCPHGYDDLSRGIVVASSGRAYISSDIDNDGKDESRSGSEITCS</sequence>
<dbReference type="RefSeq" id="WP_053047422.1">
    <property type="nucleotide sequence ID" value="NZ_CP059733.1"/>
</dbReference>
<evidence type="ECO:0000256" key="10">
    <source>
        <dbReference type="ARBA" id="ARBA00030775"/>
    </source>
</evidence>
<keyword evidence="8 12" id="KW-0472">Membrane</keyword>
<evidence type="ECO:0000256" key="1">
    <source>
        <dbReference type="ARBA" id="ARBA00004377"/>
    </source>
</evidence>
<evidence type="ECO:0000256" key="11">
    <source>
        <dbReference type="SAM" id="MobiDB-lite"/>
    </source>
</evidence>
<evidence type="ECO:0000256" key="12">
    <source>
        <dbReference type="SAM" id="Phobius"/>
    </source>
</evidence>
<dbReference type="NCBIfam" id="TIGR02532">
    <property type="entry name" value="IV_pilin_GFxxxE"/>
    <property type="match status" value="1"/>
</dbReference>
<keyword evidence="15" id="KW-1185">Reference proteome</keyword>
<dbReference type="EMBL" id="CP059733">
    <property type="protein sequence ID" value="WDE06575.1"/>
    <property type="molecule type" value="Genomic_DNA"/>
</dbReference>
<keyword evidence="7 12" id="KW-1133">Transmembrane helix</keyword>